<keyword evidence="1" id="KW-0472">Membrane</keyword>
<gene>
    <name evidence="2" type="ORF">LNKW23_25190</name>
</gene>
<keyword evidence="1" id="KW-1133">Transmembrane helix</keyword>
<organism evidence="2 3">
    <name type="scientific">Paralimibaculum aggregatum</name>
    <dbReference type="NCBI Taxonomy" id="3036245"/>
    <lineage>
        <taxon>Bacteria</taxon>
        <taxon>Pseudomonadati</taxon>
        <taxon>Pseudomonadota</taxon>
        <taxon>Alphaproteobacteria</taxon>
        <taxon>Rhodobacterales</taxon>
        <taxon>Paracoccaceae</taxon>
        <taxon>Paralimibaculum</taxon>
    </lineage>
</organism>
<name>A0ABQ6LLJ3_9RHOB</name>
<proteinExistence type="predicted"/>
<protein>
    <recommendedName>
        <fullName evidence="4">DUF805 domain-containing protein</fullName>
    </recommendedName>
</protein>
<accession>A0ABQ6LLJ3</accession>
<keyword evidence="1" id="KW-0812">Transmembrane</keyword>
<evidence type="ECO:0008006" key="4">
    <source>
        <dbReference type="Google" id="ProtNLM"/>
    </source>
</evidence>
<feature type="transmembrane region" description="Helical" evidence="1">
    <location>
        <begin position="109"/>
        <end position="129"/>
    </location>
</feature>
<reference evidence="2 3" key="1">
    <citation type="submission" date="2023-04" db="EMBL/GenBank/DDBJ databases">
        <title>Marinoamorphus aggregata gen. nov., sp. Nov., isolate from tissue of brittle star Ophioplocus japonicus.</title>
        <authorList>
            <person name="Kawano K."/>
            <person name="Sawayama S."/>
            <person name="Nakagawa S."/>
        </authorList>
    </citation>
    <scope>NUCLEOTIDE SEQUENCE [LARGE SCALE GENOMIC DNA]</scope>
    <source>
        <strain evidence="2 3">NKW23</strain>
    </source>
</reference>
<sequence length="144" mass="15524">MDFAGAVSTCFAKYATFSGRASRPEFWYFVLFIVLVSIALMILDRWFFAVPYGENGPLGAVFNIAILLPNLAVSWRRLHDTGRSGLWNFLPLAGAPVMILAGVGGAPALAYLGFGIGAVGLVTVLVWYASRGEDRPNAFGPPPR</sequence>
<dbReference type="PANTHER" id="PTHR34980">
    <property type="entry name" value="INNER MEMBRANE PROTEIN-RELATED-RELATED"/>
    <property type="match status" value="1"/>
</dbReference>
<evidence type="ECO:0000313" key="2">
    <source>
        <dbReference type="EMBL" id="GMG83306.1"/>
    </source>
</evidence>
<evidence type="ECO:0000313" key="3">
    <source>
        <dbReference type="Proteomes" id="UP001239909"/>
    </source>
</evidence>
<dbReference type="EMBL" id="BSYI01000018">
    <property type="protein sequence ID" value="GMG83306.1"/>
    <property type="molecule type" value="Genomic_DNA"/>
</dbReference>
<comment type="caution">
    <text evidence="2">The sequence shown here is derived from an EMBL/GenBank/DDBJ whole genome shotgun (WGS) entry which is preliminary data.</text>
</comment>
<dbReference type="Proteomes" id="UP001239909">
    <property type="component" value="Unassembled WGS sequence"/>
</dbReference>
<keyword evidence="3" id="KW-1185">Reference proteome</keyword>
<dbReference type="RefSeq" id="WP_285672103.1">
    <property type="nucleotide sequence ID" value="NZ_BSYI01000018.1"/>
</dbReference>
<feature type="transmembrane region" description="Helical" evidence="1">
    <location>
        <begin position="85"/>
        <end position="103"/>
    </location>
</feature>
<dbReference type="Pfam" id="PF05656">
    <property type="entry name" value="DUF805"/>
    <property type="match status" value="1"/>
</dbReference>
<evidence type="ECO:0000256" key="1">
    <source>
        <dbReference type="SAM" id="Phobius"/>
    </source>
</evidence>
<feature type="transmembrane region" description="Helical" evidence="1">
    <location>
        <begin position="26"/>
        <end position="43"/>
    </location>
</feature>
<dbReference type="PANTHER" id="PTHR34980:SF2">
    <property type="entry name" value="INNER MEMBRANE PROTEIN YHAH-RELATED"/>
    <property type="match status" value="1"/>
</dbReference>
<feature type="transmembrane region" description="Helical" evidence="1">
    <location>
        <begin position="55"/>
        <end position="73"/>
    </location>
</feature>
<dbReference type="InterPro" id="IPR008523">
    <property type="entry name" value="DUF805"/>
</dbReference>